<accession>A0A1U7X7Z2</accession>
<protein>
    <submittedName>
        <fullName evidence="2">Uncharacterized protein LOC104231312</fullName>
    </submittedName>
</protein>
<reference evidence="2" key="2">
    <citation type="submission" date="2025-08" db="UniProtKB">
        <authorList>
            <consortium name="RefSeq"/>
        </authorList>
    </citation>
    <scope>IDENTIFICATION</scope>
    <source>
        <tissue evidence="2">Leaf</tissue>
    </source>
</reference>
<evidence type="ECO:0000313" key="1">
    <source>
        <dbReference type="Proteomes" id="UP000189701"/>
    </source>
</evidence>
<keyword evidence="1" id="KW-1185">Reference proteome</keyword>
<dbReference type="AlphaFoldDB" id="A0A1U7X7Z2"/>
<proteinExistence type="predicted"/>
<dbReference type="Proteomes" id="UP000189701">
    <property type="component" value="Unplaced"/>
</dbReference>
<evidence type="ECO:0000313" key="2">
    <source>
        <dbReference type="RefSeq" id="XP_009782590.1"/>
    </source>
</evidence>
<dbReference type="RefSeq" id="XP_009782590.1">
    <property type="nucleotide sequence ID" value="XM_009784288.1"/>
</dbReference>
<sequence length="104" mass="12221">MEDEMKSLHESGIYELVKLPKGKRALSNKWIFRIKQDNHTYAPRYKARKPVHQAHDRYVPYAGRHEALAIGLHTVYPMGQQMQSHVHDPVAMQEYSRRFMDMAA</sequence>
<reference evidence="1" key="1">
    <citation type="journal article" date="2013" name="Genome Biol.">
        <title>Reference genomes and transcriptomes of Nicotiana sylvestris and Nicotiana tomentosiformis.</title>
        <authorList>
            <person name="Sierro N."/>
            <person name="Battey J.N."/>
            <person name="Ouadi S."/>
            <person name="Bovet L."/>
            <person name="Goepfert S."/>
            <person name="Bakaher N."/>
            <person name="Peitsch M.C."/>
            <person name="Ivanov N.V."/>
        </authorList>
    </citation>
    <scope>NUCLEOTIDE SEQUENCE [LARGE SCALE GENOMIC DNA]</scope>
</reference>
<gene>
    <name evidence="2" type="primary">LOC104231312</name>
</gene>
<name>A0A1U7X7Z2_NICSY</name>
<organism evidence="1 2">
    <name type="scientific">Nicotiana sylvestris</name>
    <name type="common">Wood tobacco</name>
    <name type="synonym">South American tobacco</name>
    <dbReference type="NCBI Taxonomy" id="4096"/>
    <lineage>
        <taxon>Eukaryota</taxon>
        <taxon>Viridiplantae</taxon>
        <taxon>Streptophyta</taxon>
        <taxon>Embryophyta</taxon>
        <taxon>Tracheophyta</taxon>
        <taxon>Spermatophyta</taxon>
        <taxon>Magnoliopsida</taxon>
        <taxon>eudicotyledons</taxon>
        <taxon>Gunneridae</taxon>
        <taxon>Pentapetalae</taxon>
        <taxon>asterids</taxon>
        <taxon>lamiids</taxon>
        <taxon>Solanales</taxon>
        <taxon>Solanaceae</taxon>
        <taxon>Nicotianoideae</taxon>
        <taxon>Nicotianeae</taxon>
        <taxon>Nicotiana</taxon>
    </lineage>
</organism>